<evidence type="ECO:0000313" key="3">
    <source>
        <dbReference type="Proteomes" id="UP000006729"/>
    </source>
</evidence>
<gene>
    <name evidence="2" type="ORF">POPTR_005G137300</name>
</gene>
<sequence>MTNERRNDLVLVWRSFICWCVWLRLVAGKDLTDSCKSEGLCRLKEGENRGLWLYCHQWSDEWKEELTTVVIVRIYSCWWFSGRYG</sequence>
<feature type="chain" id="PRO_5014365685" description="Secreted protein" evidence="1">
    <location>
        <begin position="29"/>
        <end position="85"/>
    </location>
</feature>
<reference evidence="2 3" key="1">
    <citation type="journal article" date="2006" name="Science">
        <title>The genome of black cottonwood, Populus trichocarpa (Torr. &amp; Gray).</title>
        <authorList>
            <person name="Tuskan G.A."/>
            <person name="Difazio S."/>
            <person name="Jansson S."/>
            <person name="Bohlmann J."/>
            <person name="Grigoriev I."/>
            <person name="Hellsten U."/>
            <person name="Putnam N."/>
            <person name="Ralph S."/>
            <person name="Rombauts S."/>
            <person name="Salamov A."/>
            <person name="Schein J."/>
            <person name="Sterck L."/>
            <person name="Aerts A."/>
            <person name="Bhalerao R.R."/>
            <person name="Bhalerao R.P."/>
            <person name="Blaudez D."/>
            <person name="Boerjan W."/>
            <person name="Brun A."/>
            <person name="Brunner A."/>
            <person name="Busov V."/>
            <person name="Campbell M."/>
            <person name="Carlson J."/>
            <person name="Chalot M."/>
            <person name="Chapman J."/>
            <person name="Chen G.L."/>
            <person name="Cooper D."/>
            <person name="Coutinho P.M."/>
            <person name="Couturier J."/>
            <person name="Covert S."/>
            <person name="Cronk Q."/>
            <person name="Cunningham R."/>
            <person name="Davis J."/>
            <person name="Degroeve S."/>
            <person name="Dejardin A."/>
            <person name="Depamphilis C."/>
            <person name="Detter J."/>
            <person name="Dirks B."/>
            <person name="Dubchak I."/>
            <person name="Duplessis S."/>
            <person name="Ehlting J."/>
            <person name="Ellis B."/>
            <person name="Gendler K."/>
            <person name="Goodstein D."/>
            <person name="Gribskov M."/>
            <person name="Grimwood J."/>
            <person name="Groover A."/>
            <person name="Gunter L."/>
            <person name="Hamberger B."/>
            <person name="Heinze B."/>
            <person name="Helariutta Y."/>
            <person name="Henrissat B."/>
            <person name="Holligan D."/>
            <person name="Holt R."/>
            <person name="Huang W."/>
            <person name="Islam-Faridi N."/>
            <person name="Jones S."/>
            <person name="Jones-Rhoades M."/>
            <person name="Jorgensen R."/>
            <person name="Joshi C."/>
            <person name="Kangasjarvi J."/>
            <person name="Karlsson J."/>
            <person name="Kelleher C."/>
            <person name="Kirkpatrick R."/>
            <person name="Kirst M."/>
            <person name="Kohler A."/>
            <person name="Kalluri U."/>
            <person name="Larimer F."/>
            <person name="Leebens-Mack J."/>
            <person name="Leple J.C."/>
            <person name="Locascio P."/>
            <person name="Lou Y."/>
            <person name="Lucas S."/>
            <person name="Martin F."/>
            <person name="Montanini B."/>
            <person name="Napoli C."/>
            <person name="Nelson D.R."/>
            <person name="Nelson C."/>
            <person name="Nieminen K."/>
            <person name="Nilsson O."/>
            <person name="Pereda V."/>
            <person name="Peter G."/>
            <person name="Philippe R."/>
            <person name="Pilate G."/>
            <person name="Poliakov A."/>
            <person name="Razumovskaya J."/>
            <person name="Richardson P."/>
            <person name="Rinaldi C."/>
            <person name="Ritland K."/>
            <person name="Rouze P."/>
            <person name="Ryaboy D."/>
            <person name="Schmutz J."/>
            <person name="Schrader J."/>
            <person name="Segerman B."/>
            <person name="Shin H."/>
            <person name="Siddiqui A."/>
            <person name="Sterky F."/>
            <person name="Terry A."/>
            <person name="Tsai C.J."/>
            <person name="Uberbacher E."/>
            <person name="Unneberg P."/>
            <person name="Vahala J."/>
            <person name="Wall K."/>
            <person name="Wessler S."/>
            <person name="Yang G."/>
            <person name="Yin T."/>
            <person name="Douglas C."/>
            <person name="Marra M."/>
            <person name="Sandberg G."/>
            <person name="Van de Peer Y."/>
            <person name="Rokhsar D."/>
        </authorList>
    </citation>
    <scope>NUCLEOTIDE SEQUENCE [LARGE SCALE GENOMIC DNA]</scope>
    <source>
        <strain evidence="3">cv. Nisqually</strain>
    </source>
</reference>
<dbReference type="InParanoid" id="A0A2K2AGD6"/>
<evidence type="ECO:0000256" key="1">
    <source>
        <dbReference type="SAM" id="SignalP"/>
    </source>
</evidence>
<keyword evidence="1" id="KW-0732">Signal</keyword>
<accession>A0A2K2AGD6</accession>
<proteinExistence type="predicted"/>
<dbReference type="EMBL" id="CM009294">
    <property type="protein sequence ID" value="PNT36600.1"/>
    <property type="molecule type" value="Genomic_DNA"/>
</dbReference>
<evidence type="ECO:0008006" key="4">
    <source>
        <dbReference type="Google" id="ProtNLM"/>
    </source>
</evidence>
<organism evidence="2 3">
    <name type="scientific">Populus trichocarpa</name>
    <name type="common">Western balsam poplar</name>
    <name type="synonym">Populus balsamifera subsp. trichocarpa</name>
    <dbReference type="NCBI Taxonomy" id="3694"/>
    <lineage>
        <taxon>Eukaryota</taxon>
        <taxon>Viridiplantae</taxon>
        <taxon>Streptophyta</taxon>
        <taxon>Embryophyta</taxon>
        <taxon>Tracheophyta</taxon>
        <taxon>Spermatophyta</taxon>
        <taxon>Magnoliopsida</taxon>
        <taxon>eudicotyledons</taxon>
        <taxon>Gunneridae</taxon>
        <taxon>Pentapetalae</taxon>
        <taxon>rosids</taxon>
        <taxon>fabids</taxon>
        <taxon>Malpighiales</taxon>
        <taxon>Salicaceae</taxon>
        <taxon>Saliceae</taxon>
        <taxon>Populus</taxon>
    </lineage>
</organism>
<dbReference type="Proteomes" id="UP000006729">
    <property type="component" value="Chromosome 5"/>
</dbReference>
<keyword evidence="3" id="KW-1185">Reference proteome</keyword>
<evidence type="ECO:0000313" key="2">
    <source>
        <dbReference type="EMBL" id="PNT36600.1"/>
    </source>
</evidence>
<name>A0A2K2AGD6_POPTR</name>
<dbReference type="AlphaFoldDB" id="A0A2K2AGD6"/>
<feature type="signal peptide" evidence="1">
    <location>
        <begin position="1"/>
        <end position="28"/>
    </location>
</feature>
<protein>
    <recommendedName>
        <fullName evidence="4">Secreted protein</fullName>
    </recommendedName>
</protein>